<proteinExistence type="predicted"/>
<feature type="compositionally biased region" description="Polar residues" evidence="1">
    <location>
        <begin position="11"/>
        <end position="20"/>
    </location>
</feature>
<name>A0A553HRL2_9PEZI</name>
<feature type="region of interest" description="Disordered" evidence="1">
    <location>
        <begin position="1"/>
        <end position="74"/>
    </location>
</feature>
<accession>A0A553HRL2</accession>
<evidence type="ECO:0000313" key="3">
    <source>
        <dbReference type="Proteomes" id="UP000319160"/>
    </source>
</evidence>
<sequence>MDTGSARYSPANDSCGQSKSAIHKPKGSGYDLLQPDFKMRHTQENKSSSDTGNANSDAGHPSDPATAPAVEKTPTEFLYKPATVRGLPTMIPEVVNSYNLYWFELEPFLKQLHPGVTFQENLSDDHYLIYVPRPLTKEERDKINEIRKQHRNRVAGGGQLRARVEHSPDSPRRQIEDD</sequence>
<comment type="caution">
    <text evidence="2">The sequence shown here is derived from an EMBL/GenBank/DDBJ whole genome shotgun (WGS) entry which is preliminary data.</text>
</comment>
<keyword evidence="3" id="KW-1185">Reference proteome</keyword>
<feature type="compositionally biased region" description="Polar residues" evidence="1">
    <location>
        <begin position="45"/>
        <end position="56"/>
    </location>
</feature>
<dbReference type="AlphaFoldDB" id="A0A553HRL2"/>
<dbReference type="EMBL" id="VFLP01000054">
    <property type="protein sequence ID" value="TRX90584.1"/>
    <property type="molecule type" value="Genomic_DNA"/>
</dbReference>
<reference evidence="3" key="1">
    <citation type="submission" date="2019-06" db="EMBL/GenBank/DDBJ databases">
        <title>Draft genome sequence of the griseofulvin-producing fungus Xylaria cubensis strain G536.</title>
        <authorList>
            <person name="Mead M.E."/>
            <person name="Raja H.A."/>
            <person name="Steenwyk J.L."/>
            <person name="Knowles S.L."/>
            <person name="Oberlies N.H."/>
            <person name="Rokas A."/>
        </authorList>
    </citation>
    <scope>NUCLEOTIDE SEQUENCE [LARGE SCALE GENOMIC DNA]</scope>
    <source>
        <strain evidence="3">G536</strain>
    </source>
</reference>
<gene>
    <name evidence="2" type="ORF">FHL15_008557</name>
</gene>
<feature type="region of interest" description="Disordered" evidence="1">
    <location>
        <begin position="148"/>
        <end position="178"/>
    </location>
</feature>
<feature type="compositionally biased region" description="Basic and acidic residues" evidence="1">
    <location>
        <begin position="162"/>
        <end position="178"/>
    </location>
</feature>
<protein>
    <submittedName>
        <fullName evidence="2">Uncharacterized protein</fullName>
    </submittedName>
</protein>
<dbReference type="Proteomes" id="UP000319160">
    <property type="component" value="Unassembled WGS sequence"/>
</dbReference>
<dbReference type="OrthoDB" id="4708914at2759"/>
<evidence type="ECO:0000313" key="2">
    <source>
        <dbReference type="EMBL" id="TRX90584.1"/>
    </source>
</evidence>
<organism evidence="2 3">
    <name type="scientific">Xylaria flabelliformis</name>
    <dbReference type="NCBI Taxonomy" id="2512241"/>
    <lineage>
        <taxon>Eukaryota</taxon>
        <taxon>Fungi</taxon>
        <taxon>Dikarya</taxon>
        <taxon>Ascomycota</taxon>
        <taxon>Pezizomycotina</taxon>
        <taxon>Sordariomycetes</taxon>
        <taxon>Xylariomycetidae</taxon>
        <taxon>Xylariales</taxon>
        <taxon>Xylariaceae</taxon>
        <taxon>Xylaria</taxon>
    </lineage>
</organism>
<evidence type="ECO:0000256" key="1">
    <source>
        <dbReference type="SAM" id="MobiDB-lite"/>
    </source>
</evidence>